<sequence length="47" mass="5405">MPVYKKKAGYTLLPFCELTAGLLTNRSTILPSPPFPRLLYVFYLWAL</sequence>
<accession>A0ABR0T007</accession>
<dbReference type="Proteomes" id="UP001338125">
    <property type="component" value="Unassembled WGS sequence"/>
</dbReference>
<evidence type="ECO:0000313" key="2">
    <source>
        <dbReference type="Proteomes" id="UP001338125"/>
    </source>
</evidence>
<proteinExistence type="predicted"/>
<gene>
    <name evidence="1" type="ORF">PT974_00042</name>
</gene>
<reference evidence="1 2" key="1">
    <citation type="submission" date="2024-01" db="EMBL/GenBank/DDBJ databases">
        <title>Complete genome of Cladobotryum mycophilum ATHUM6906.</title>
        <authorList>
            <person name="Christinaki A.C."/>
            <person name="Myridakis A.I."/>
            <person name="Kouvelis V.N."/>
        </authorList>
    </citation>
    <scope>NUCLEOTIDE SEQUENCE [LARGE SCALE GENOMIC DNA]</scope>
    <source>
        <strain evidence="1 2">ATHUM6906</strain>
    </source>
</reference>
<organism evidence="1 2">
    <name type="scientific">Cladobotryum mycophilum</name>
    <dbReference type="NCBI Taxonomy" id="491253"/>
    <lineage>
        <taxon>Eukaryota</taxon>
        <taxon>Fungi</taxon>
        <taxon>Dikarya</taxon>
        <taxon>Ascomycota</taxon>
        <taxon>Pezizomycotina</taxon>
        <taxon>Sordariomycetes</taxon>
        <taxon>Hypocreomycetidae</taxon>
        <taxon>Hypocreales</taxon>
        <taxon>Hypocreaceae</taxon>
        <taxon>Cladobotryum</taxon>
    </lineage>
</organism>
<name>A0ABR0T007_9HYPO</name>
<evidence type="ECO:0000313" key="1">
    <source>
        <dbReference type="EMBL" id="KAK5997687.1"/>
    </source>
</evidence>
<protein>
    <submittedName>
        <fullName evidence="1">Uncharacterized protein</fullName>
    </submittedName>
</protein>
<comment type="caution">
    <text evidence="1">The sequence shown here is derived from an EMBL/GenBank/DDBJ whole genome shotgun (WGS) entry which is preliminary data.</text>
</comment>
<keyword evidence="2" id="KW-1185">Reference proteome</keyword>
<dbReference type="EMBL" id="JAVFKD010000001">
    <property type="protein sequence ID" value="KAK5997687.1"/>
    <property type="molecule type" value="Genomic_DNA"/>
</dbReference>